<organism evidence="2 3">
    <name type="scientific">Dreissena polymorpha</name>
    <name type="common">Zebra mussel</name>
    <name type="synonym">Mytilus polymorpha</name>
    <dbReference type="NCBI Taxonomy" id="45954"/>
    <lineage>
        <taxon>Eukaryota</taxon>
        <taxon>Metazoa</taxon>
        <taxon>Spiralia</taxon>
        <taxon>Lophotrochozoa</taxon>
        <taxon>Mollusca</taxon>
        <taxon>Bivalvia</taxon>
        <taxon>Autobranchia</taxon>
        <taxon>Heteroconchia</taxon>
        <taxon>Euheterodonta</taxon>
        <taxon>Imparidentia</taxon>
        <taxon>Neoheterodontei</taxon>
        <taxon>Myida</taxon>
        <taxon>Dreissenoidea</taxon>
        <taxon>Dreissenidae</taxon>
        <taxon>Dreissena</taxon>
    </lineage>
</organism>
<comment type="caution">
    <text evidence="2">The sequence shown here is derived from an EMBL/GenBank/DDBJ whole genome shotgun (WGS) entry which is preliminary data.</text>
</comment>
<evidence type="ECO:0000313" key="1">
    <source>
        <dbReference type="EMBL" id="KAH3741810.1"/>
    </source>
</evidence>
<sequence>MSTMFAVSAAYCSMSCTVRFRLQYIELSSTSASFRNLLVTRGESLSGFCFW</sequence>
<evidence type="ECO:0000313" key="3">
    <source>
        <dbReference type="Proteomes" id="UP000828390"/>
    </source>
</evidence>
<reference evidence="2" key="1">
    <citation type="journal article" date="2019" name="bioRxiv">
        <title>The Genome of the Zebra Mussel, Dreissena polymorpha: A Resource for Invasive Species Research.</title>
        <authorList>
            <person name="McCartney M.A."/>
            <person name="Auch B."/>
            <person name="Kono T."/>
            <person name="Mallez S."/>
            <person name="Zhang Y."/>
            <person name="Obille A."/>
            <person name="Becker A."/>
            <person name="Abrahante J.E."/>
            <person name="Garbe J."/>
            <person name="Badalamenti J.P."/>
            <person name="Herman A."/>
            <person name="Mangelson H."/>
            <person name="Liachko I."/>
            <person name="Sullivan S."/>
            <person name="Sone E.D."/>
            <person name="Koren S."/>
            <person name="Silverstein K.A.T."/>
            <person name="Beckman K.B."/>
            <person name="Gohl D.M."/>
        </authorList>
    </citation>
    <scope>NUCLEOTIDE SEQUENCE</scope>
    <source>
        <strain evidence="2">Duluth1</strain>
        <tissue evidence="2">Whole animal</tissue>
    </source>
</reference>
<dbReference type="EMBL" id="JAIWYP010000011">
    <property type="protein sequence ID" value="KAH3741810.1"/>
    <property type="molecule type" value="Genomic_DNA"/>
</dbReference>
<gene>
    <name evidence="1" type="ORF">DPMN_048538</name>
    <name evidence="2" type="ORF">DPMN_161271</name>
</gene>
<accession>A0A9D4ISG2</accession>
<dbReference type="AlphaFoldDB" id="A0A9D4ISG2"/>
<dbReference type="EMBL" id="JAIWYP010000008">
    <property type="protein sequence ID" value="KAH3783334.1"/>
    <property type="molecule type" value="Genomic_DNA"/>
</dbReference>
<reference evidence="2" key="2">
    <citation type="submission" date="2020-11" db="EMBL/GenBank/DDBJ databases">
        <authorList>
            <person name="McCartney M.A."/>
            <person name="Auch B."/>
            <person name="Kono T."/>
            <person name="Mallez S."/>
            <person name="Becker A."/>
            <person name="Gohl D.M."/>
            <person name="Silverstein K.A.T."/>
            <person name="Koren S."/>
            <person name="Bechman K.B."/>
            <person name="Herman A."/>
            <person name="Abrahante J.E."/>
            <person name="Garbe J."/>
        </authorList>
    </citation>
    <scope>NUCLEOTIDE SEQUENCE</scope>
    <source>
        <strain evidence="2">Duluth1</strain>
        <tissue evidence="2">Whole animal</tissue>
    </source>
</reference>
<proteinExistence type="predicted"/>
<evidence type="ECO:0000313" key="2">
    <source>
        <dbReference type="EMBL" id="KAH3783334.1"/>
    </source>
</evidence>
<keyword evidence="3" id="KW-1185">Reference proteome</keyword>
<name>A0A9D4ISG2_DREPO</name>
<dbReference type="Proteomes" id="UP000828390">
    <property type="component" value="Unassembled WGS sequence"/>
</dbReference>
<protein>
    <submittedName>
        <fullName evidence="2">Uncharacterized protein</fullName>
    </submittedName>
</protein>